<evidence type="ECO:0000256" key="8">
    <source>
        <dbReference type="ARBA" id="ARBA00023065"/>
    </source>
</evidence>
<evidence type="ECO:0000256" key="11">
    <source>
        <dbReference type="SAM" id="Phobius"/>
    </source>
</evidence>
<dbReference type="InterPro" id="IPR003148">
    <property type="entry name" value="RCK_N"/>
</dbReference>
<protein>
    <submittedName>
        <fullName evidence="13">Potasium efflux antiporter protein</fullName>
    </submittedName>
</protein>
<dbReference type="InterPro" id="IPR038770">
    <property type="entry name" value="Na+/solute_symporter_sf"/>
</dbReference>
<dbReference type="AlphaFoldDB" id="A0A1Y1I8L6"/>
<evidence type="ECO:0000256" key="2">
    <source>
        <dbReference type="ARBA" id="ARBA00022448"/>
    </source>
</evidence>
<feature type="region of interest" description="Disordered" evidence="10">
    <location>
        <begin position="194"/>
        <end position="278"/>
    </location>
</feature>
<organism evidence="13 14">
    <name type="scientific">Klebsormidium nitens</name>
    <name type="common">Green alga</name>
    <name type="synonym">Ulothrix nitens</name>
    <dbReference type="NCBI Taxonomy" id="105231"/>
    <lineage>
        <taxon>Eukaryota</taxon>
        <taxon>Viridiplantae</taxon>
        <taxon>Streptophyta</taxon>
        <taxon>Klebsormidiophyceae</taxon>
        <taxon>Klebsormidiales</taxon>
        <taxon>Klebsormidiaceae</taxon>
        <taxon>Klebsormidium</taxon>
    </lineage>
</organism>
<dbReference type="SUPFAM" id="SSF51735">
    <property type="entry name" value="NAD(P)-binding Rossmann-fold domains"/>
    <property type="match status" value="1"/>
</dbReference>
<feature type="transmembrane region" description="Helical" evidence="11">
    <location>
        <begin position="844"/>
        <end position="866"/>
    </location>
</feature>
<keyword evidence="4" id="KW-0633">Potassium transport</keyword>
<keyword evidence="2" id="KW-0813">Transport</keyword>
<feature type="transmembrane region" description="Helical" evidence="11">
    <location>
        <begin position="549"/>
        <end position="566"/>
    </location>
</feature>
<dbReference type="Proteomes" id="UP000054558">
    <property type="component" value="Unassembled WGS sequence"/>
</dbReference>
<keyword evidence="3" id="KW-0050">Antiport</keyword>
<evidence type="ECO:0000313" key="14">
    <source>
        <dbReference type="Proteomes" id="UP000054558"/>
    </source>
</evidence>
<feature type="compositionally biased region" description="Basic and acidic residues" evidence="10">
    <location>
        <begin position="251"/>
        <end position="261"/>
    </location>
</feature>
<feature type="transmembrane region" description="Helical" evidence="11">
    <location>
        <begin position="626"/>
        <end position="650"/>
    </location>
</feature>
<dbReference type="OrthoDB" id="4834at2759"/>
<feature type="compositionally biased region" description="Polar residues" evidence="10">
    <location>
        <begin position="1"/>
        <end position="15"/>
    </location>
</feature>
<feature type="transmembrane region" description="Helical" evidence="11">
    <location>
        <begin position="572"/>
        <end position="590"/>
    </location>
</feature>
<keyword evidence="5 11" id="KW-0812">Transmembrane</keyword>
<dbReference type="Gene3D" id="1.20.1530.20">
    <property type="match status" value="1"/>
</dbReference>
<feature type="transmembrane region" description="Helical" evidence="11">
    <location>
        <begin position="903"/>
        <end position="923"/>
    </location>
</feature>
<evidence type="ECO:0000256" key="4">
    <source>
        <dbReference type="ARBA" id="ARBA00022538"/>
    </source>
</evidence>
<proteinExistence type="predicted"/>
<evidence type="ECO:0000256" key="9">
    <source>
        <dbReference type="ARBA" id="ARBA00023136"/>
    </source>
</evidence>
<dbReference type="InterPro" id="IPR036291">
    <property type="entry name" value="NAD(P)-bd_dom_sf"/>
</dbReference>
<evidence type="ECO:0000256" key="10">
    <source>
        <dbReference type="SAM" id="MobiDB-lite"/>
    </source>
</evidence>
<dbReference type="InterPro" id="IPR006153">
    <property type="entry name" value="Cation/H_exchanger_TM"/>
</dbReference>
<feature type="transmembrane region" description="Helical" evidence="11">
    <location>
        <begin position="872"/>
        <end position="891"/>
    </location>
</feature>
<feature type="transmembrane region" description="Helical" evidence="11">
    <location>
        <begin position="656"/>
        <end position="677"/>
    </location>
</feature>
<dbReference type="Pfam" id="PF02254">
    <property type="entry name" value="TrkA_N"/>
    <property type="match status" value="1"/>
</dbReference>
<name>A0A1Y1I8L6_KLENI</name>
<keyword evidence="9 11" id="KW-0472">Membrane</keyword>
<evidence type="ECO:0000313" key="13">
    <source>
        <dbReference type="EMBL" id="GAQ85481.1"/>
    </source>
</evidence>
<feature type="transmembrane region" description="Helical" evidence="11">
    <location>
        <begin position="819"/>
        <end position="837"/>
    </location>
</feature>
<keyword evidence="8" id="KW-0406">Ion transport</keyword>
<sequence length="1158" mass="123856">MRAVSSASNGTSGSADNGADDTIEHPDGKGEPPFSALENARVEWEDAIKEEEEAREHRSKLEEAAQAVAERAVLLNEEAASKQDECDATAAKLDEVEKEVTMAAREVGEAENALELSESALAKKEESIQSLLESRRLSDAADAEPIRLAAEVSEAFVPATAVEELEGATLEDGKLDLGEGLVVPIAEPVEAVADLDSHDIAGDSLESVETRPLEPHADDESESESEKEEPEPEPEPEPVDATMAALQQELETERMKVEGRRAQLSAAQERLGDASKRREELAKQVAQLRTEVDEAKRIAAEADAETKQAMDLAGAAVEREMDAQSSVSAAKAAFLDVEKLVEQATERIALYKSAKKVKGDGEVVEIQIRPEDEEEAAKAVKAIQEAIVESPNVLAVAETAAKAIEAKAVAVVEQEVQILKDQPVTDKVKAAAVAPPAPKVVEADPDTATKPKKPTSVAEKVLFRLTAMVRRNVPGVCVALALAVAGTLCIHPRTRVLLPEPPRVVAVQANRVYDVTTRVVEKLPEQGRQVMATLGLDKEHAEEKTLKDALVLLLFGLIAVLLFQKLPGKSPLLGYLVAGVIIGPHGLGLVKHIHATEALAEIGVVFLLFNIGLELSIEKILNMQKLVFGLGVAQVLPTIAFTGGVAHYLFGMAVPAAVVVGAGLALSSTAVAIQVLRDKNEIQTKHGRGAFGVLLFQDLFVVLLLIIIPLMSPKSQSSGLGLANVFRQLGIAALKAVTFVSLIVVAGRKILQPIYKVVTNSRNPEILASTSLFLVLAVSFVTLKAGLSMALGAFISGLLMAETEFALQVESDISPYKGLLLGLFFQTVGMAINLRLLAAHPVTVFGGIALLLVGKTAIVAGAGRYFGMSLVAATRAGMMLAPGGEFAFVAFKESVSQGIITKDLSSMLFLIVGLSMALTPFLADFGKWLASKYEKLETNNIETLRPKETEVEDISNHIIICGFGRGGQTVAQFLSEHLIPFVVLDMRAERVAAGREADLPVFYGDAGSVHVLERVGLSRAKAVVVLLDTPAAMYRTVYEIHKMDPHMPVFARAHDVDHGVVLERAGARVVVPEVLEPSLQLAAAILGTFTEKWSPNEIATAINKYRMLHLQDLTRSAKETGTSLGYGFRDLIEDNQAKAEAKPTTSDGALKVLVPKVA</sequence>
<dbReference type="Gene3D" id="3.40.50.720">
    <property type="entry name" value="NAD(P)-binding Rossmann-like Domain"/>
    <property type="match status" value="1"/>
</dbReference>
<feature type="transmembrane region" description="Helical" evidence="11">
    <location>
        <begin position="689"/>
        <end position="711"/>
    </location>
</feature>
<keyword evidence="14" id="KW-1185">Reference proteome</keyword>
<dbReference type="Pfam" id="PF00999">
    <property type="entry name" value="Na_H_Exchanger"/>
    <property type="match status" value="1"/>
</dbReference>
<dbReference type="GO" id="GO:0009507">
    <property type="term" value="C:chloroplast"/>
    <property type="evidence" value="ECO:0000318"/>
    <property type="project" value="GO_Central"/>
</dbReference>
<evidence type="ECO:0000256" key="7">
    <source>
        <dbReference type="ARBA" id="ARBA00022989"/>
    </source>
</evidence>
<comment type="subcellular location">
    <subcellularLocation>
        <location evidence="1">Membrane</location>
        <topology evidence="1">Multi-pass membrane protein</topology>
    </subcellularLocation>
</comment>
<feature type="transmembrane region" description="Helical" evidence="11">
    <location>
        <begin position="772"/>
        <end position="799"/>
    </location>
</feature>
<feature type="transmembrane region" description="Helical" evidence="11">
    <location>
        <begin position="731"/>
        <end position="751"/>
    </location>
</feature>
<accession>A0A1Y1I8L6</accession>
<evidence type="ECO:0000256" key="6">
    <source>
        <dbReference type="ARBA" id="ARBA00022958"/>
    </source>
</evidence>
<dbReference type="GO" id="GO:0016020">
    <property type="term" value="C:membrane"/>
    <property type="evidence" value="ECO:0000318"/>
    <property type="project" value="GO_Central"/>
</dbReference>
<gene>
    <name evidence="13" type="ORF">KFL_002370150</name>
</gene>
<dbReference type="PROSITE" id="PS51201">
    <property type="entry name" value="RCK_N"/>
    <property type="match status" value="1"/>
</dbReference>
<feature type="domain" description="RCK N-terminal" evidence="12">
    <location>
        <begin position="955"/>
        <end position="1072"/>
    </location>
</feature>
<keyword evidence="6" id="KW-0630">Potassium</keyword>
<feature type="compositionally biased region" description="Basic and acidic residues" evidence="10">
    <location>
        <begin position="208"/>
        <end position="218"/>
    </location>
</feature>
<evidence type="ECO:0000256" key="5">
    <source>
        <dbReference type="ARBA" id="ARBA00022692"/>
    </source>
</evidence>
<evidence type="ECO:0000256" key="3">
    <source>
        <dbReference type="ARBA" id="ARBA00022449"/>
    </source>
</evidence>
<dbReference type="PANTHER" id="PTHR46157:SF2">
    <property type="entry name" value="K(+) EFFLUX ANTIPORTER 1, CHLOROPLASTIC-RELATED"/>
    <property type="match status" value="1"/>
</dbReference>
<feature type="region of interest" description="Disordered" evidence="10">
    <location>
        <begin position="1"/>
        <end position="39"/>
    </location>
</feature>
<feature type="compositionally biased region" description="Acidic residues" evidence="10">
    <location>
        <begin position="219"/>
        <end position="238"/>
    </location>
</feature>
<reference evidence="13 14" key="1">
    <citation type="journal article" date="2014" name="Nat. Commun.">
        <title>Klebsormidium flaccidum genome reveals primary factors for plant terrestrial adaptation.</title>
        <authorList>
            <person name="Hori K."/>
            <person name="Maruyama F."/>
            <person name="Fujisawa T."/>
            <person name="Togashi T."/>
            <person name="Yamamoto N."/>
            <person name="Seo M."/>
            <person name="Sato S."/>
            <person name="Yamada T."/>
            <person name="Mori H."/>
            <person name="Tajima N."/>
            <person name="Moriyama T."/>
            <person name="Ikeuchi M."/>
            <person name="Watanabe M."/>
            <person name="Wada H."/>
            <person name="Kobayashi K."/>
            <person name="Saito M."/>
            <person name="Masuda T."/>
            <person name="Sasaki-Sekimoto Y."/>
            <person name="Mashiguchi K."/>
            <person name="Awai K."/>
            <person name="Shimojima M."/>
            <person name="Masuda S."/>
            <person name="Iwai M."/>
            <person name="Nobusawa T."/>
            <person name="Narise T."/>
            <person name="Kondo S."/>
            <person name="Saito H."/>
            <person name="Sato R."/>
            <person name="Murakawa M."/>
            <person name="Ihara Y."/>
            <person name="Oshima-Yamada Y."/>
            <person name="Ohtaka K."/>
            <person name="Satoh M."/>
            <person name="Sonobe K."/>
            <person name="Ishii M."/>
            <person name="Ohtani R."/>
            <person name="Kanamori-Sato M."/>
            <person name="Honoki R."/>
            <person name="Miyazaki D."/>
            <person name="Mochizuki H."/>
            <person name="Umetsu J."/>
            <person name="Higashi K."/>
            <person name="Shibata D."/>
            <person name="Kamiya Y."/>
            <person name="Sato N."/>
            <person name="Nakamura Y."/>
            <person name="Tabata S."/>
            <person name="Ida S."/>
            <person name="Kurokawa K."/>
            <person name="Ohta H."/>
        </authorList>
    </citation>
    <scope>NUCLEOTIDE SEQUENCE [LARGE SCALE GENOMIC DNA]</scope>
    <source>
        <strain evidence="13 14">NIES-2285</strain>
    </source>
</reference>
<dbReference type="PANTHER" id="PTHR46157">
    <property type="entry name" value="K(+) EFFLUX ANTIPORTER 3, CHLOROPLASTIC"/>
    <property type="match status" value="1"/>
</dbReference>
<keyword evidence="7 11" id="KW-1133">Transmembrane helix</keyword>
<dbReference type="EMBL" id="DF237186">
    <property type="protein sequence ID" value="GAQ85481.1"/>
    <property type="molecule type" value="Genomic_DNA"/>
</dbReference>
<evidence type="ECO:0000259" key="12">
    <source>
        <dbReference type="PROSITE" id="PS51201"/>
    </source>
</evidence>
<evidence type="ECO:0000256" key="1">
    <source>
        <dbReference type="ARBA" id="ARBA00004141"/>
    </source>
</evidence>
<dbReference type="GO" id="GO:0015386">
    <property type="term" value="F:potassium:proton antiporter activity"/>
    <property type="evidence" value="ECO:0000318"/>
    <property type="project" value="GO_Central"/>
</dbReference>